<comment type="caution">
    <text evidence="5">The sequence shown here is derived from an EMBL/GenBank/DDBJ whole genome shotgun (WGS) entry which is preliminary data.</text>
</comment>
<organism evidence="5 6">
    <name type="scientific">Achlya hypogyna</name>
    <name type="common">Oomycete</name>
    <name type="synonym">Protoachlya hypogyna</name>
    <dbReference type="NCBI Taxonomy" id="1202772"/>
    <lineage>
        <taxon>Eukaryota</taxon>
        <taxon>Sar</taxon>
        <taxon>Stramenopiles</taxon>
        <taxon>Oomycota</taxon>
        <taxon>Saprolegniomycetes</taxon>
        <taxon>Saprolegniales</taxon>
        <taxon>Achlyaceae</taxon>
        <taxon>Achlya</taxon>
    </lineage>
</organism>
<keyword evidence="3" id="KW-0732">Signal</keyword>
<feature type="region of interest" description="Disordered" evidence="2">
    <location>
        <begin position="102"/>
        <end position="122"/>
    </location>
</feature>
<dbReference type="InterPro" id="IPR000742">
    <property type="entry name" value="EGF"/>
</dbReference>
<accession>A0A1V9Z3R5</accession>
<dbReference type="PROSITE" id="PS50026">
    <property type="entry name" value="EGF_3"/>
    <property type="match status" value="1"/>
</dbReference>
<evidence type="ECO:0000256" key="3">
    <source>
        <dbReference type="SAM" id="SignalP"/>
    </source>
</evidence>
<dbReference type="OrthoDB" id="6130531at2759"/>
<reference evidence="5 6" key="1">
    <citation type="journal article" date="2014" name="Genome Biol. Evol.">
        <title>The secreted proteins of Achlya hypogyna and Thraustotheca clavata identify the ancestral oomycete secretome and reveal gene acquisitions by horizontal gene transfer.</title>
        <authorList>
            <person name="Misner I."/>
            <person name="Blouin N."/>
            <person name="Leonard G."/>
            <person name="Richards T.A."/>
            <person name="Lane C.E."/>
        </authorList>
    </citation>
    <scope>NUCLEOTIDE SEQUENCE [LARGE SCALE GENOMIC DNA]</scope>
    <source>
        <strain evidence="5 6">ATCC 48635</strain>
    </source>
</reference>
<gene>
    <name evidence="5" type="ORF">ACHHYP_20131</name>
</gene>
<feature type="chain" id="PRO_5012054239" description="EGF-like domain-containing protein" evidence="3">
    <location>
        <begin position="21"/>
        <end position="381"/>
    </location>
</feature>
<sequence length="381" mass="38183">MRRFVAVLLTTAIASVASLAGDCAVDSDCPAGTGCIIIKSHSYNPSSVIGKCTPKQLCRGSSIGNCPSFNAPSAPGGYLQTQCVFINTTRLRGINCCTGNAESPSTGGGNTESTGVGNAAGNSTARRLANDTIGGLNNLPVDGDDCYQCYRDPAPPKGTTGYYAGQFFCVPQQECKSSSVFPLACSGGNMCSSGPNELCNYHGTCTPLDINDPKGSYGCACNRGFGGGQCEAVVSDACTYDCGDGNTKGTCVDGQCVCKKGWTGPQCTLCTTNAACGGGTCNPGSGQCSCPTNTTTTYQKIANVCYGLGTTSGAKSSCSGVVCGPKGICMAGSCVCSHGCAGTVCKACADETCESCSGTAAVRPSILVALGAALLALSRAG</sequence>
<keyword evidence="1" id="KW-1015">Disulfide bond</keyword>
<feature type="domain" description="EGF-like" evidence="4">
    <location>
        <begin position="187"/>
        <end position="231"/>
    </location>
</feature>
<protein>
    <recommendedName>
        <fullName evidence="4">EGF-like domain-containing protein</fullName>
    </recommendedName>
</protein>
<evidence type="ECO:0000256" key="1">
    <source>
        <dbReference type="PROSITE-ProRule" id="PRU00076"/>
    </source>
</evidence>
<dbReference type="Gene3D" id="2.10.25.10">
    <property type="entry name" value="Laminin"/>
    <property type="match status" value="1"/>
</dbReference>
<feature type="signal peptide" evidence="3">
    <location>
        <begin position="1"/>
        <end position="20"/>
    </location>
</feature>
<dbReference type="STRING" id="1202772.A0A1V9Z3R5"/>
<keyword evidence="6" id="KW-1185">Reference proteome</keyword>
<dbReference type="Proteomes" id="UP000243579">
    <property type="component" value="Unassembled WGS sequence"/>
</dbReference>
<dbReference type="EMBL" id="JNBR01000451">
    <property type="protein sequence ID" value="OQR92639.1"/>
    <property type="molecule type" value="Genomic_DNA"/>
</dbReference>
<dbReference type="AlphaFoldDB" id="A0A1V9Z3R5"/>
<keyword evidence="1" id="KW-0245">EGF-like domain</keyword>
<evidence type="ECO:0000313" key="6">
    <source>
        <dbReference type="Proteomes" id="UP000243579"/>
    </source>
</evidence>
<name>A0A1V9Z3R5_ACHHY</name>
<evidence type="ECO:0000313" key="5">
    <source>
        <dbReference type="EMBL" id="OQR92639.1"/>
    </source>
</evidence>
<dbReference type="PROSITE" id="PS01186">
    <property type="entry name" value="EGF_2"/>
    <property type="match status" value="1"/>
</dbReference>
<evidence type="ECO:0000259" key="4">
    <source>
        <dbReference type="PROSITE" id="PS50026"/>
    </source>
</evidence>
<comment type="caution">
    <text evidence="1">Lacks conserved residue(s) required for the propagation of feature annotation.</text>
</comment>
<evidence type="ECO:0000256" key="2">
    <source>
        <dbReference type="SAM" id="MobiDB-lite"/>
    </source>
</evidence>
<dbReference type="SMART" id="SM00181">
    <property type="entry name" value="EGF"/>
    <property type="match status" value="4"/>
</dbReference>
<dbReference type="PROSITE" id="PS00022">
    <property type="entry name" value="EGF_1"/>
    <property type="match status" value="1"/>
</dbReference>
<proteinExistence type="predicted"/>
<feature type="disulfide bond" evidence="1">
    <location>
        <begin position="221"/>
        <end position="230"/>
    </location>
</feature>